<evidence type="ECO:0000313" key="2">
    <source>
        <dbReference type="Proteomes" id="UP000823941"/>
    </source>
</evidence>
<dbReference type="EMBL" id="JAHIBW010000028">
    <property type="protein sequence ID" value="KAG7296567.1"/>
    <property type="molecule type" value="Genomic_DNA"/>
</dbReference>
<reference evidence="1 2" key="1">
    <citation type="submission" date="2021-06" db="EMBL/GenBank/DDBJ databases">
        <title>A haploid diamondback moth (Plutella xylostella L.) genome assembly resolves 31 chromosomes and identifies a diamide resistance mutation.</title>
        <authorList>
            <person name="Ward C.M."/>
            <person name="Perry K.D."/>
            <person name="Baker G."/>
            <person name="Powis K."/>
            <person name="Heckel D.G."/>
            <person name="Baxter S.W."/>
        </authorList>
    </citation>
    <scope>NUCLEOTIDE SEQUENCE [LARGE SCALE GENOMIC DNA]</scope>
    <source>
        <strain evidence="1 2">LV</strain>
        <tissue evidence="1">Single pupa</tissue>
    </source>
</reference>
<dbReference type="Proteomes" id="UP000823941">
    <property type="component" value="Chromosome 28"/>
</dbReference>
<evidence type="ECO:0000313" key="1">
    <source>
        <dbReference type="EMBL" id="KAG7296567.1"/>
    </source>
</evidence>
<name>A0ABQ7PUD3_PLUXY</name>
<organism evidence="1 2">
    <name type="scientific">Plutella xylostella</name>
    <name type="common">Diamondback moth</name>
    <name type="synonym">Plutella maculipennis</name>
    <dbReference type="NCBI Taxonomy" id="51655"/>
    <lineage>
        <taxon>Eukaryota</taxon>
        <taxon>Metazoa</taxon>
        <taxon>Ecdysozoa</taxon>
        <taxon>Arthropoda</taxon>
        <taxon>Hexapoda</taxon>
        <taxon>Insecta</taxon>
        <taxon>Pterygota</taxon>
        <taxon>Neoptera</taxon>
        <taxon>Endopterygota</taxon>
        <taxon>Lepidoptera</taxon>
        <taxon>Glossata</taxon>
        <taxon>Ditrysia</taxon>
        <taxon>Yponomeutoidea</taxon>
        <taxon>Plutellidae</taxon>
        <taxon>Plutella</taxon>
    </lineage>
</organism>
<gene>
    <name evidence="1" type="ORF">JYU34_020360</name>
</gene>
<keyword evidence="2" id="KW-1185">Reference proteome</keyword>
<accession>A0ABQ7PUD3</accession>
<proteinExistence type="predicted"/>
<protein>
    <submittedName>
        <fullName evidence="1">Uncharacterized protein</fullName>
    </submittedName>
</protein>
<sequence>MKHLQFCVVSAYFFENGHLEADPVLSMSCAVVSTASAIVSTFYGTESTHCVIESTRHVVVVSKWTFGAVSRRVPSARRWMKLTATALEMVVDTSPLTGSSGAAYEALASSRCDHAAWQTLPIATASHQRC</sequence>
<comment type="caution">
    <text evidence="1">The sequence shown here is derived from an EMBL/GenBank/DDBJ whole genome shotgun (WGS) entry which is preliminary data.</text>
</comment>